<dbReference type="InterPro" id="IPR051010">
    <property type="entry name" value="BCAA_transport"/>
</dbReference>
<protein>
    <submittedName>
        <fullName evidence="6">Penicillin-binding protein activator</fullName>
    </submittedName>
</protein>
<feature type="region of interest" description="Disordered" evidence="4">
    <location>
        <begin position="21"/>
        <end position="43"/>
    </location>
</feature>
<evidence type="ECO:0000259" key="5">
    <source>
        <dbReference type="Pfam" id="PF13458"/>
    </source>
</evidence>
<comment type="similarity">
    <text evidence="1">Belongs to the leucine-binding protein family.</text>
</comment>
<keyword evidence="3" id="KW-0029">Amino-acid transport</keyword>
<evidence type="ECO:0000256" key="2">
    <source>
        <dbReference type="ARBA" id="ARBA00022729"/>
    </source>
</evidence>
<sequence>MHLALAALGFLLAGCAPNLPPPQAPSQQQPAAPTATVTPAPSPNLTLPAPSAEAKVALLLPLSGQNAGIGRTLLQAAEMGVFDAAGDDFSLVVRDSAAPGGPAAAVSSALQAGARLVLGPVFSTEIAPAAQAAGSVVPVISFSNDRSAARSGVFVLGLAPQAQVERVVGYAAGQQIKRFAILYPNSPYGNAVRQAYQDSVVQAGGQVVTMQAYDPAATDFITTLQSLSASYKSSGFDALMVPEGGPTLRTVASMLPGFDIPMAGPGGGPTPAGAVRLLGTALWNDSGLAREQSLAGGWFASTPPDRWTAFAQRYQQIYGVAPDPRAGVVYDAVTLAVALAKSKQGGDFSLARLTDPSGFSGVTGLFRLNTDGTVSRGLSVLEIGPGGITIRDPAPATFQTVIN</sequence>
<keyword evidence="3" id="KW-0813">Transport</keyword>
<organism evidence="6 7">
    <name type="scientific">Dongia sedimenti</name>
    <dbReference type="NCBI Taxonomy" id="3064282"/>
    <lineage>
        <taxon>Bacteria</taxon>
        <taxon>Pseudomonadati</taxon>
        <taxon>Pseudomonadota</taxon>
        <taxon>Alphaproteobacteria</taxon>
        <taxon>Rhodospirillales</taxon>
        <taxon>Dongiaceae</taxon>
        <taxon>Dongia</taxon>
    </lineage>
</organism>
<evidence type="ECO:0000256" key="4">
    <source>
        <dbReference type="SAM" id="MobiDB-lite"/>
    </source>
</evidence>
<dbReference type="PANTHER" id="PTHR30483:SF6">
    <property type="entry name" value="PERIPLASMIC BINDING PROTEIN OF ABC TRANSPORTER FOR NATURAL AMINO ACIDS"/>
    <property type="match status" value="1"/>
</dbReference>
<keyword evidence="7" id="KW-1185">Reference proteome</keyword>
<comment type="caution">
    <text evidence="6">The sequence shown here is derived from an EMBL/GenBank/DDBJ whole genome shotgun (WGS) entry which is preliminary data.</text>
</comment>
<reference evidence="7" key="1">
    <citation type="submission" date="2023-08" db="EMBL/GenBank/DDBJ databases">
        <title>Rhodospirillaceae gen. nov., a novel taxon isolated from the Yangtze River Yuezi River estuary sludge.</title>
        <authorList>
            <person name="Ruan L."/>
        </authorList>
    </citation>
    <scope>NUCLEOTIDE SEQUENCE [LARGE SCALE GENOMIC DNA]</scope>
    <source>
        <strain evidence="7">R-7</strain>
    </source>
</reference>
<dbReference type="Proteomes" id="UP001230156">
    <property type="component" value="Unassembled WGS sequence"/>
</dbReference>
<dbReference type="SUPFAM" id="SSF53822">
    <property type="entry name" value="Periplasmic binding protein-like I"/>
    <property type="match status" value="1"/>
</dbReference>
<dbReference type="RefSeq" id="WP_379958027.1">
    <property type="nucleotide sequence ID" value="NZ_JAUYVI010000005.1"/>
</dbReference>
<name>A0ABU0YPN6_9PROT</name>
<dbReference type="EMBL" id="JAUYVI010000005">
    <property type="protein sequence ID" value="MDQ7249147.1"/>
    <property type="molecule type" value="Genomic_DNA"/>
</dbReference>
<accession>A0ABU0YPN6</accession>
<keyword evidence="2" id="KW-0732">Signal</keyword>
<feature type="domain" description="Leucine-binding protein" evidence="5">
    <location>
        <begin position="54"/>
        <end position="384"/>
    </location>
</feature>
<dbReference type="Pfam" id="PF13458">
    <property type="entry name" value="Peripla_BP_6"/>
    <property type="match status" value="1"/>
</dbReference>
<gene>
    <name evidence="6" type="ORF">Q8A70_15775</name>
</gene>
<proteinExistence type="inferred from homology"/>
<dbReference type="PANTHER" id="PTHR30483">
    <property type="entry name" value="LEUCINE-SPECIFIC-BINDING PROTEIN"/>
    <property type="match status" value="1"/>
</dbReference>
<evidence type="ECO:0000256" key="3">
    <source>
        <dbReference type="ARBA" id="ARBA00022970"/>
    </source>
</evidence>
<dbReference type="CDD" id="cd06339">
    <property type="entry name" value="PBP1_YraM_LppC_lipoprotein-like"/>
    <property type="match status" value="1"/>
</dbReference>
<evidence type="ECO:0000256" key="1">
    <source>
        <dbReference type="ARBA" id="ARBA00010062"/>
    </source>
</evidence>
<dbReference type="InterPro" id="IPR028082">
    <property type="entry name" value="Peripla_BP_I"/>
</dbReference>
<evidence type="ECO:0000313" key="6">
    <source>
        <dbReference type="EMBL" id="MDQ7249147.1"/>
    </source>
</evidence>
<feature type="compositionally biased region" description="Low complexity" evidence="4">
    <location>
        <begin position="25"/>
        <end position="39"/>
    </location>
</feature>
<evidence type="ECO:0000313" key="7">
    <source>
        <dbReference type="Proteomes" id="UP001230156"/>
    </source>
</evidence>
<dbReference type="InterPro" id="IPR028081">
    <property type="entry name" value="Leu-bd"/>
</dbReference>
<dbReference type="Gene3D" id="3.40.50.2300">
    <property type="match status" value="2"/>
</dbReference>